<dbReference type="KEGG" id="cvn:111137336"/>
<comment type="catalytic activity">
    <reaction evidence="30">
        <text>heptan-4-one + NADPH + O2 + H(+) = propyl butanoate + NADP(+) + H2O</text>
        <dbReference type="Rhea" id="RHEA:54852"/>
        <dbReference type="ChEBI" id="CHEBI:15377"/>
        <dbReference type="ChEBI" id="CHEBI:15378"/>
        <dbReference type="ChEBI" id="CHEBI:15379"/>
        <dbReference type="ChEBI" id="CHEBI:57783"/>
        <dbReference type="ChEBI" id="CHEBI:58349"/>
        <dbReference type="ChEBI" id="CHEBI:89484"/>
        <dbReference type="ChEBI" id="CHEBI:89719"/>
    </reaction>
    <physiologicalReaction direction="left-to-right" evidence="30">
        <dbReference type="Rhea" id="RHEA:54853"/>
    </physiologicalReaction>
</comment>
<organism evidence="36 37">
    <name type="scientific">Crassostrea virginica</name>
    <name type="common">Eastern oyster</name>
    <dbReference type="NCBI Taxonomy" id="6565"/>
    <lineage>
        <taxon>Eukaryota</taxon>
        <taxon>Metazoa</taxon>
        <taxon>Spiralia</taxon>
        <taxon>Lophotrochozoa</taxon>
        <taxon>Mollusca</taxon>
        <taxon>Bivalvia</taxon>
        <taxon>Autobranchia</taxon>
        <taxon>Pteriomorphia</taxon>
        <taxon>Ostreida</taxon>
        <taxon>Ostreoidea</taxon>
        <taxon>Ostreidae</taxon>
        <taxon>Crassostrea</taxon>
    </lineage>
</organism>
<comment type="catalytic activity">
    <reaction evidence="23">
        <text>sulcatone + NADPH + O2 + H(+) = 4-methylpent-3-en-1-yl acetate + NADP(+) + H2O</text>
        <dbReference type="Rhea" id="RHEA:54864"/>
        <dbReference type="ChEBI" id="CHEBI:15377"/>
        <dbReference type="ChEBI" id="CHEBI:15378"/>
        <dbReference type="ChEBI" id="CHEBI:15379"/>
        <dbReference type="ChEBI" id="CHEBI:16310"/>
        <dbReference type="ChEBI" id="CHEBI:57783"/>
        <dbReference type="ChEBI" id="CHEBI:58349"/>
        <dbReference type="ChEBI" id="CHEBI:138373"/>
    </reaction>
    <physiologicalReaction direction="left-to-right" evidence="23">
        <dbReference type="Rhea" id="RHEA:54865"/>
    </physiologicalReaction>
</comment>
<protein>
    <recommendedName>
        <fullName evidence="34">Flavin-containing monooxygenase</fullName>
        <ecNumber evidence="34">1.-.-.-</ecNumber>
    </recommendedName>
</protein>
<evidence type="ECO:0000256" key="17">
    <source>
        <dbReference type="ARBA" id="ARBA00023136"/>
    </source>
</evidence>
<evidence type="ECO:0000256" key="14">
    <source>
        <dbReference type="ARBA" id="ARBA00023002"/>
    </source>
</evidence>
<evidence type="ECO:0000256" key="23">
    <source>
        <dbReference type="ARBA" id="ARBA00047855"/>
    </source>
</evidence>
<dbReference type="Pfam" id="PF00743">
    <property type="entry name" value="FMO-like"/>
    <property type="match status" value="1"/>
</dbReference>
<evidence type="ECO:0000256" key="18">
    <source>
        <dbReference type="ARBA" id="ARBA00045722"/>
    </source>
</evidence>
<evidence type="ECO:0000256" key="29">
    <source>
        <dbReference type="ARBA" id="ARBA00048989"/>
    </source>
</evidence>
<dbReference type="OrthoDB" id="66881at2759"/>
<dbReference type="Proteomes" id="UP000694844">
    <property type="component" value="Chromosome 5"/>
</dbReference>
<reference evidence="37" key="1">
    <citation type="submission" date="2025-08" db="UniProtKB">
        <authorList>
            <consortium name="RefSeq"/>
        </authorList>
    </citation>
    <scope>IDENTIFICATION</scope>
    <source>
        <tissue evidence="37">Whole sample</tissue>
    </source>
</reference>
<sequence>MKRVAIIGAGCSGLAAIKCCLDEGIEPVCFERENDIGGLWNYCDNPKIGKGSVYRSCVINTSKEMMAFSDFPPPAEFPTFMPHKYVLKYFRLYAENFGLLKYIKFKTSVSEVVPSGDYQTTGRWRVTSSCEDGDPETQTFDGVLICTGHHTYPYLPKFQGLENFTGKSMHSHSYRDNRELDGKRVLVVGIGNSGVDIAVDLSHTASQVYLSTRRGAWVVSRKGFWGYPADAIANSRFLFTLPKSLLQWSVEKMCSFGFDHEAYGVKPTERCFRTHPTINDELPFRIMVGAVQVRPDVHEFTESAVSFTDGTSEPIDAVVFATGYEYKIPFLADSISKIEDNRTCLYKYMFPPHLQHPTLGIVGMVQAIGAIMPISEIQCRWFTRLVTGQCSLPCYSEMIKDIEEKRDWMNSTYVSSRRHTVQTFWIDYMDQIAEKIGVRPNLLSLSLRDPYLAVRCYFGPCLPSQYRLDGPGKWNGAKRCIQGAISRCMTPSHKGLQPMNFIRSKTRRLSIEIQIPTFIKPYFVMFLLCFLFLCVLFV</sequence>
<name>A0A8B8EWX3_CRAVI</name>
<comment type="catalytic activity">
    <reaction evidence="31">
        <text>N,N-dimethylaniline + NADPH + O2 + H(+) = N,N-dimethylaniline N-oxide + NADP(+) + H2O</text>
        <dbReference type="Rhea" id="RHEA:24468"/>
        <dbReference type="ChEBI" id="CHEBI:15377"/>
        <dbReference type="ChEBI" id="CHEBI:15378"/>
        <dbReference type="ChEBI" id="CHEBI:15379"/>
        <dbReference type="ChEBI" id="CHEBI:16269"/>
        <dbReference type="ChEBI" id="CHEBI:17735"/>
        <dbReference type="ChEBI" id="CHEBI:57783"/>
        <dbReference type="ChEBI" id="CHEBI:58349"/>
        <dbReference type="EC" id="1.14.13.8"/>
    </reaction>
    <physiologicalReaction direction="left-to-right" evidence="31">
        <dbReference type="Rhea" id="RHEA:24469"/>
    </physiologicalReaction>
</comment>
<evidence type="ECO:0000256" key="24">
    <source>
        <dbReference type="ARBA" id="ARBA00047864"/>
    </source>
</evidence>
<keyword evidence="11" id="KW-0492">Microsome</keyword>
<evidence type="ECO:0000256" key="31">
    <source>
        <dbReference type="ARBA" id="ARBA00049443"/>
    </source>
</evidence>
<evidence type="ECO:0000256" key="26">
    <source>
        <dbReference type="ARBA" id="ARBA00048041"/>
    </source>
</evidence>
<dbReference type="PRINTS" id="PR00370">
    <property type="entry name" value="FMOXYGENASE"/>
</dbReference>
<evidence type="ECO:0000256" key="25">
    <source>
        <dbReference type="ARBA" id="ARBA00047977"/>
    </source>
</evidence>
<comment type="catalytic activity">
    <reaction evidence="21">
        <text>hexan-3-one + NADPH + O2 + H(+) = propyl propanoate + NADP(+) + H2O</text>
        <dbReference type="Rhea" id="RHEA:54848"/>
        <dbReference type="ChEBI" id="CHEBI:15377"/>
        <dbReference type="ChEBI" id="CHEBI:15378"/>
        <dbReference type="ChEBI" id="CHEBI:15379"/>
        <dbReference type="ChEBI" id="CHEBI:57783"/>
        <dbReference type="ChEBI" id="CHEBI:58349"/>
        <dbReference type="ChEBI" id="CHEBI:89828"/>
        <dbReference type="ChEBI" id="CHEBI:89891"/>
    </reaction>
    <physiologicalReaction direction="left-to-right" evidence="21">
        <dbReference type="Rhea" id="RHEA:54849"/>
    </physiologicalReaction>
</comment>
<keyword evidence="9 33" id="KW-0256">Endoplasmic reticulum</keyword>
<keyword evidence="12 33" id="KW-0521">NADP</keyword>
<accession>A0A8B8EWX3</accession>
<evidence type="ECO:0000256" key="21">
    <source>
        <dbReference type="ARBA" id="ARBA00047426"/>
    </source>
</evidence>
<dbReference type="GO" id="GO:0004499">
    <property type="term" value="F:N,N-dimethylaniline monooxygenase activity"/>
    <property type="evidence" value="ECO:0007669"/>
    <property type="project" value="UniProtKB-UniRule"/>
</dbReference>
<comment type="function">
    <text evidence="19">Broad spectrum monooxygenase that catalyzes the oxygenation of a wide variety of nitrogen- and sulfur-containing compounds including xenobiotics. Catalyzes the S-oxygenation of hypotaurine to produce taurine, an organic osmolyte involved in cell volume regulation as well as a variety of cytoprotective and developmental processes. In vitro, catalyzes the N-oxygenation of trimethylamine (TMA) to produce trimethylamine N-oxide (TMAO) and could therefore participate to the detoxification of this compound that is generated by the action of gut microbiota from dietary precursors such as choline, choline containing compounds, betaine or L-carnitine.</text>
</comment>
<comment type="catalytic activity">
    <reaction evidence="27">
        <text>trimethylamine + NADPH + O2 = trimethylamine N-oxide + NADP(+) + H2O</text>
        <dbReference type="Rhea" id="RHEA:31979"/>
        <dbReference type="ChEBI" id="CHEBI:15377"/>
        <dbReference type="ChEBI" id="CHEBI:15379"/>
        <dbReference type="ChEBI" id="CHEBI:15724"/>
        <dbReference type="ChEBI" id="CHEBI:57783"/>
        <dbReference type="ChEBI" id="CHEBI:58349"/>
        <dbReference type="ChEBI" id="CHEBI:58389"/>
        <dbReference type="EC" id="1.14.13.148"/>
    </reaction>
    <physiologicalReaction direction="left-to-right" evidence="27">
        <dbReference type="Rhea" id="RHEA:31980"/>
    </physiologicalReaction>
</comment>
<comment type="catalytic activity">
    <reaction evidence="24">
        <text>NADPH + O2 + H(+) = H2O2 + NADP(+)</text>
        <dbReference type="Rhea" id="RHEA:11260"/>
        <dbReference type="ChEBI" id="CHEBI:15378"/>
        <dbReference type="ChEBI" id="CHEBI:15379"/>
        <dbReference type="ChEBI" id="CHEBI:16240"/>
        <dbReference type="ChEBI" id="CHEBI:57783"/>
        <dbReference type="ChEBI" id="CHEBI:58349"/>
        <dbReference type="EC" id="1.6.3.1"/>
    </reaction>
    <physiologicalReaction direction="left-to-right" evidence="24">
        <dbReference type="Rhea" id="RHEA:11261"/>
    </physiologicalReaction>
</comment>
<dbReference type="EC" id="1.-.-.-" evidence="34"/>
<evidence type="ECO:0000256" key="22">
    <source>
        <dbReference type="ARBA" id="ARBA00047574"/>
    </source>
</evidence>
<dbReference type="InterPro" id="IPR002257">
    <property type="entry name" value="Flavin_mOase_5"/>
</dbReference>
<dbReference type="PIRSF" id="PIRSF000332">
    <property type="entry name" value="FMO"/>
    <property type="match status" value="1"/>
</dbReference>
<evidence type="ECO:0000256" key="9">
    <source>
        <dbReference type="ARBA" id="ARBA00022824"/>
    </source>
</evidence>
<dbReference type="PRINTS" id="PR01125">
    <property type="entry name" value="FMOXYGENASE5"/>
</dbReference>
<evidence type="ECO:0000256" key="1">
    <source>
        <dbReference type="ARBA" id="ARBA00001974"/>
    </source>
</evidence>
<comment type="catalytic activity">
    <reaction evidence="32">
        <text>octan-3-one + NADPH + O2 + H(+) = pentyl propanoate + NADP(+) + H2O</text>
        <dbReference type="Rhea" id="RHEA:54840"/>
        <dbReference type="ChEBI" id="CHEBI:15377"/>
        <dbReference type="ChEBI" id="CHEBI:15378"/>
        <dbReference type="ChEBI" id="CHEBI:15379"/>
        <dbReference type="ChEBI" id="CHEBI:57783"/>
        <dbReference type="ChEBI" id="CHEBI:58349"/>
        <dbReference type="ChEBI" id="CHEBI:80946"/>
        <dbReference type="ChEBI" id="CHEBI:87373"/>
    </reaction>
    <physiologicalReaction direction="left-to-right" evidence="32">
        <dbReference type="Rhea" id="RHEA:54841"/>
    </physiologicalReaction>
</comment>
<evidence type="ECO:0000256" key="13">
    <source>
        <dbReference type="ARBA" id="ARBA00022989"/>
    </source>
</evidence>
<keyword evidence="36" id="KW-1185">Reference proteome</keyword>
<dbReference type="GO" id="GO:0050661">
    <property type="term" value="F:NADP binding"/>
    <property type="evidence" value="ECO:0007669"/>
    <property type="project" value="InterPro"/>
</dbReference>
<comment type="catalytic activity">
    <reaction evidence="29">
        <text>(2E)-geranial + NADPH + O2 + H(+) = (1E)-2,6-dimethylhepta-1,5-dien-1-yl formate + NADP(+) + H2O</text>
        <dbReference type="Rhea" id="RHEA:54860"/>
        <dbReference type="ChEBI" id="CHEBI:15377"/>
        <dbReference type="ChEBI" id="CHEBI:15378"/>
        <dbReference type="ChEBI" id="CHEBI:15379"/>
        <dbReference type="ChEBI" id="CHEBI:16980"/>
        <dbReference type="ChEBI" id="CHEBI:57783"/>
        <dbReference type="ChEBI" id="CHEBI:58349"/>
        <dbReference type="ChEBI" id="CHEBI:138375"/>
    </reaction>
    <physiologicalReaction direction="left-to-right" evidence="29">
        <dbReference type="Rhea" id="RHEA:54861"/>
    </physiologicalReaction>
</comment>
<dbReference type="PANTHER" id="PTHR23023">
    <property type="entry name" value="DIMETHYLANILINE MONOOXYGENASE"/>
    <property type="match status" value="1"/>
</dbReference>
<evidence type="ECO:0000256" key="3">
    <source>
        <dbReference type="ARBA" id="ARBA00004524"/>
    </source>
</evidence>
<evidence type="ECO:0000256" key="16">
    <source>
        <dbReference type="ARBA" id="ARBA00023098"/>
    </source>
</evidence>
<keyword evidence="8 35" id="KW-0812">Transmembrane</keyword>
<keyword evidence="13 35" id="KW-1133">Transmembrane helix</keyword>
<comment type="subcellular location">
    <subcellularLocation>
        <location evidence="2">Endoplasmic reticulum membrane</location>
        <topology evidence="2">Single-pass membrane protein</topology>
    </subcellularLocation>
    <subcellularLocation>
        <location evidence="3">Microsome membrane</location>
    </subcellularLocation>
</comment>
<keyword evidence="5" id="KW-0488">Methylation</keyword>
<evidence type="ECO:0000256" key="32">
    <source>
        <dbReference type="ARBA" id="ARBA00049475"/>
    </source>
</evidence>
<evidence type="ECO:0000256" key="34">
    <source>
        <dbReference type="RuleBase" id="RU361177"/>
    </source>
</evidence>
<evidence type="ECO:0000256" key="27">
    <source>
        <dbReference type="ARBA" id="ARBA00048088"/>
    </source>
</evidence>
<dbReference type="SUPFAM" id="SSF51905">
    <property type="entry name" value="FAD/NAD(P)-binding domain"/>
    <property type="match status" value="2"/>
</dbReference>
<dbReference type="FunFam" id="3.50.50.60:FF:000159">
    <property type="entry name" value="Dimethylaniline monooxygenase [N-oxide-forming]"/>
    <property type="match status" value="1"/>
</dbReference>
<evidence type="ECO:0000313" key="36">
    <source>
        <dbReference type="Proteomes" id="UP000694844"/>
    </source>
</evidence>
<dbReference type="GO" id="GO:0006629">
    <property type="term" value="P:lipid metabolic process"/>
    <property type="evidence" value="ECO:0007669"/>
    <property type="project" value="UniProtKB-KW"/>
</dbReference>
<evidence type="ECO:0000256" key="33">
    <source>
        <dbReference type="PIRNR" id="PIRNR000332"/>
    </source>
</evidence>
<comment type="catalytic activity">
    <reaction evidence="26">
        <text>hypotaurine + NADPH + O2 + H(+) = taurine + NADP(+) + H2O</text>
        <dbReference type="Rhea" id="RHEA:69819"/>
        <dbReference type="ChEBI" id="CHEBI:15377"/>
        <dbReference type="ChEBI" id="CHEBI:15378"/>
        <dbReference type="ChEBI" id="CHEBI:15379"/>
        <dbReference type="ChEBI" id="CHEBI:57783"/>
        <dbReference type="ChEBI" id="CHEBI:57853"/>
        <dbReference type="ChEBI" id="CHEBI:58349"/>
        <dbReference type="ChEBI" id="CHEBI:507393"/>
        <dbReference type="EC" id="1.14.13.8"/>
    </reaction>
    <physiologicalReaction direction="left-to-right" evidence="26">
        <dbReference type="Rhea" id="RHEA:69820"/>
    </physiologicalReaction>
</comment>
<proteinExistence type="inferred from homology"/>
<evidence type="ECO:0000256" key="15">
    <source>
        <dbReference type="ARBA" id="ARBA00023033"/>
    </source>
</evidence>
<comment type="similarity">
    <text evidence="4 33 34">Belongs to the FMO family.</text>
</comment>
<evidence type="ECO:0000256" key="5">
    <source>
        <dbReference type="ARBA" id="ARBA00022481"/>
    </source>
</evidence>
<dbReference type="InterPro" id="IPR020946">
    <property type="entry name" value="Flavin_mOase-like"/>
</dbReference>
<keyword evidence="10 33" id="KW-0274">FAD</keyword>
<evidence type="ECO:0000313" key="37">
    <source>
        <dbReference type="RefSeq" id="XP_022344481.1"/>
    </source>
</evidence>
<evidence type="ECO:0000256" key="20">
    <source>
        <dbReference type="ARBA" id="ARBA00047338"/>
    </source>
</evidence>
<gene>
    <name evidence="37" type="primary">LOC111137336</name>
</gene>
<evidence type="ECO:0000256" key="6">
    <source>
        <dbReference type="ARBA" id="ARBA00022553"/>
    </source>
</evidence>
<evidence type="ECO:0000256" key="12">
    <source>
        <dbReference type="ARBA" id="ARBA00022857"/>
    </source>
</evidence>
<dbReference type="RefSeq" id="XP_022344481.1">
    <property type="nucleotide sequence ID" value="XM_022488773.1"/>
</dbReference>
<dbReference type="InterPro" id="IPR000960">
    <property type="entry name" value="Flavin_mOase"/>
</dbReference>
<evidence type="ECO:0000256" key="10">
    <source>
        <dbReference type="ARBA" id="ARBA00022827"/>
    </source>
</evidence>
<comment type="catalytic activity">
    <reaction evidence="22">
        <text>heptan-2-one + NADPH + O2 + H(+) = pentyl acetate + NADP(+) + H2O</text>
        <dbReference type="Rhea" id="RHEA:54836"/>
        <dbReference type="ChEBI" id="CHEBI:5672"/>
        <dbReference type="ChEBI" id="CHEBI:15377"/>
        <dbReference type="ChEBI" id="CHEBI:15378"/>
        <dbReference type="ChEBI" id="CHEBI:15379"/>
        <dbReference type="ChEBI" id="CHEBI:57783"/>
        <dbReference type="ChEBI" id="CHEBI:58349"/>
        <dbReference type="ChEBI" id="CHEBI:87362"/>
    </reaction>
    <physiologicalReaction direction="left-to-right" evidence="22">
        <dbReference type="Rhea" id="RHEA:54837"/>
    </physiologicalReaction>
</comment>
<comment type="catalytic activity">
    <reaction evidence="20">
        <text>hypotaurine + NADH + O2 + H(+) = taurine + NAD(+) + H2O</text>
        <dbReference type="Rhea" id="RHEA:74111"/>
        <dbReference type="ChEBI" id="CHEBI:15377"/>
        <dbReference type="ChEBI" id="CHEBI:15378"/>
        <dbReference type="ChEBI" id="CHEBI:15379"/>
        <dbReference type="ChEBI" id="CHEBI:57540"/>
        <dbReference type="ChEBI" id="CHEBI:57853"/>
        <dbReference type="ChEBI" id="CHEBI:57945"/>
        <dbReference type="ChEBI" id="CHEBI:507393"/>
        <dbReference type="EC" id="1.14.13.8"/>
    </reaction>
    <physiologicalReaction direction="left-to-right" evidence="20">
        <dbReference type="Rhea" id="RHEA:74112"/>
    </physiologicalReaction>
</comment>
<evidence type="ECO:0000256" key="2">
    <source>
        <dbReference type="ARBA" id="ARBA00004389"/>
    </source>
</evidence>
<evidence type="ECO:0000256" key="30">
    <source>
        <dbReference type="ARBA" id="ARBA00048990"/>
    </source>
</evidence>
<dbReference type="GO" id="GO:0016174">
    <property type="term" value="F:NAD(P)H oxidase H2O2-forming activity"/>
    <property type="evidence" value="ECO:0007669"/>
    <property type="project" value="UniProtKB-EC"/>
</dbReference>
<dbReference type="AlphaFoldDB" id="A0A8B8EWX3"/>
<dbReference type="GO" id="GO:0005789">
    <property type="term" value="C:endoplasmic reticulum membrane"/>
    <property type="evidence" value="ECO:0007669"/>
    <property type="project" value="UniProtKB-SubCell"/>
</dbReference>
<dbReference type="InterPro" id="IPR050346">
    <property type="entry name" value="FMO-like"/>
</dbReference>
<evidence type="ECO:0000256" key="19">
    <source>
        <dbReference type="ARBA" id="ARBA00045957"/>
    </source>
</evidence>
<dbReference type="GO" id="GO:0034899">
    <property type="term" value="F:trimethylamine monooxygenase activity"/>
    <property type="evidence" value="ECO:0007669"/>
    <property type="project" value="UniProtKB-EC"/>
</dbReference>
<evidence type="ECO:0000256" key="11">
    <source>
        <dbReference type="ARBA" id="ARBA00022848"/>
    </source>
</evidence>
<keyword evidence="17 33" id="KW-0472">Membrane</keyword>
<evidence type="ECO:0000256" key="8">
    <source>
        <dbReference type="ARBA" id="ARBA00022692"/>
    </source>
</evidence>
<dbReference type="GO" id="GO:0050660">
    <property type="term" value="F:flavin adenine dinucleotide binding"/>
    <property type="evidence" value="ECO:0007669"/>
    <property type="project" value="InterPro"/>
</dbReference>
<evidence type="ECO:0000256" key="35">
    <source>
        <dbReference type="SAM" id="Phobius"/>
    </source>
</evidence>
<dbReference type="Gene3D" id="3.50.50.60">
    <property type="entry name" value="FAD/NAD(P)-binding domain"/>
    <property type="match status" value="1"/>
</dbReference>
<dbReference type="InterPro" id="IPR036188">
    <property type="entry name" value="FAD/NAD-bd_sf"/>
</dbReference>
<keyword evidence="16" id="KW-0443">Lipid metabolism</keyword>
<comment type="function">
    <text evidence="18">Acts as a Baeyer-Villiger monooxygenase on a broad range of substrates. Catalyzes the insertion of an oxygen atom into a carbon-carbon bond adjacent to a carbonyl, which converts ketones to esters. Active on diverse carbonyl compounds, whereas soft nucleophiles are mostly non- or poorly reactive. In contrast with other forms of FMO it is non- or poorly active on 'classical' substrates such as drugs, pesticides, and dietary components containing soft nucleophilic heteroatoms. Able to oxidize drug molecules bearing a carbonyl group on an aliphatic chain, such as nabumetone and pentoxifylline. Also, in the absence of substrates, shows slow but yet significant NADPH oxidase activity. Acts as a positive modulator of cholesterol biosynthesis as well as glucose homeostasis, promoting metabolic aging via pleiotropic effects.</text>
</comment>
<comment type="catalytic activity">
    <reaction evidence="25">
        <text>hexan-3-one + NADPH + O2 + H(+) = ethyl butanoate + NADP(+) + H2O</text>
        <dbReference type="Rhea" id="RHEA:54844"/>
        <dbReference type="ChEBI" id="CHEBI:15377"/>
        <dbReference type="ChEBI" id="CHEBI:15378"/>
        <dbReference type="ChEBI" id="CHEBI:15379"/>
        <dbReference type="ChEBI" id="CHEBI:57783"/>
        <dbReference type="ChEBI" id="CHEBI:58349"/>
        <dbReference type="ChEBI" id="CHEBI:88764"/>
        <dbReference type="ChEBI" id="CHEBI:89891"/>
    </reaction>
    <physiologicalReaction direction="left-to-right" evidence="25">
        <dbReference type="Rhea" id="RHEA:54845"/>
    </physiologicalReaction>
</comment>
<keyword evidence="6" id="KW-0597">Phosphoprotein</keyword>
<feature type="transmembrane region" description="Helical" evidence="35">
    <location>
        <begin position="518"/>
        <end position="537"/>
    </location>
</feature>
<keyword evidence="15 33" id="KW-0503">Monooxygenase</keyword>
<dbReference type="GeneID" id="111137336"/>
<keyword evidence="14 33" id="KW-0560">Oxidoreductase</keyword>
<evidence type="ECO:0000256" key="7">
    <source>
        <dbReference type="ARBA" id="ARBA00022630"/>
    </source>
</evidence>
<keyword evidence="7 33" id="KW-0285">Flavoprotein</keyword>
<evidence type="ECO:0000256" key="28">
    <source>
        <dbReference type="ARBA" id="ARBA00048459"/>
    </source>
</evidence>
<comment type="catalytic activity">
    <reaction evidence="28">
        <text>octan-3-one + NADPH + O2 + H(+) = ethyl hexanoate + NADP(+) + H2O</text>
        <dbReference type="Rhea" id="RHEA:54856"/>
        <dbReference type="ChEBI" id="CHEBI:15377"/>
        <dbReference type="ChEBI" id="CHEBI:15378"/>
        <dbReference type="ChEBI" id="CHEBI:15379"/>
        <dbReference type="ChEBI" id="CHEBI:57783"/>
        <dbReference type="ChEBI" id="CHEBI:58349"/>
        <dbReference type="ChEBI" id="CHEBI:80946"/>
        <dbReference type="ChEBI" id="CHEBI:86055"/>
    </reaction>
    <physiologicalReaction direction="left-to-right" evidence="28">
        <dbReference type="Rhea" id="RHEA:54857"/>
    </physiologicalReaction>
</comment>
<comment type="cofactor">
    <cofactor evidence="1 33 34">
        <name>FAD</name>
        <dbReference type="ChEBI" id="CHEBI:57692"/>
    </cofactor>
</comment>
<evidence type="ECO:0000256" key="4">
    <source>
        <dbReference type="ARBA" id="ARBA00009183"/>
    </source>
</evidence>